<dbReference type="GO" id="GO:0006511">
    <property type="term" value="P:ubiquitin-dependent protein catabolic process"/>
    <property type="evidence" value="ECO:0007669"/>
    <property type="project" value="TreeGrafter"/>
</dbReference>
<sequence>MNKGGKFLKKLWCRVGEGNKVATTEPPPPPSVAVVLTIAMPPEDNTSCSPPPPYEPTDEQETTGDTDLPPSYDIAAKLPTYEEVERVKGQQDGLVERNAILLDGGVEVALGNDWLFLICFILAFVFNWLGFFAAYCMTNTIAGRYGAMSGFGLSAVKWILILKNSSSVDTEFVHSWLWWIALALGWLIFVQSILTYLNIKWWVKKGCRSFQRHWGMPRGSHRD</sequence>
<keyword evidence="4 6" id="KW-0472">Membrane</keyword>
<evidence type="ECO:0000256" key="4">
    <source>
        <dbReference type="ARBA" id="ARBA00023136"/>
    </source>
</evidence>
<dbReference type="GO" id="GO:0005794">
    <property type="term" value="C:Golgi apparatus"/>
    <property type="evidence" value="ECO:0007669"/>
    <property type="project" value="TreeGrafter"/>
</dbReference>
<protein>
    <submittedName>
        <fullName evidence="7">NEDD4 family-interacting protein 1</fullName>
    </submittedName>
</protein>
<feature type="transmembrane region" description="Helical" evidence="6">
    <location>
        <begin position="142"/>
        <end position="161"/>
    </location>
</feature>
<dbReference type="Proteomes" id="UP000225706">
    <property type="component" value="Unassembled WGS sequence"/>
</dbReference>
<evidence type="ECO:0000313" key="8">
    <source>
        <dbReference type="Proteomes" id="UP000225706"/>
    </source>
</evidence>
<feature type="transmembrane region" description="Helical" evidence="6">
    <location>
        <begin position="176"/>
        <end position="199"/>
    </location>
</feature>
<feature type="region of interest" description="Disordered" evidence="5">
    <location>
        <begin position="43"/>
        <end position="70"/>
    </location>
</feature>
<evidence type="ECO:0000256" key="1">
    <source>
        <dbReference type="ARBA" id="ARBA00004141"/>
    </source>
</evidence>
<comment type="subcellular location">
    <subcellularLocation>
        <location evidence="1">Membrane</location>
        <topology evidence="1">Multi-pass membrane protein</topology>
    </subcellularLocation>
</comment>
<dbReference type="PANTHER" id="PTHR13396">
    <property type="entry name" value="NEDD4 FAMILY INTERACTING PROTEIN 1/2"/>
    <property type="match status" value="1"/>
</dbReference>
<comment type="caution">
    <text evidence="7">The sequence shown here is derived from an EMBL/GenBank/DDBJ whole genome shotgun (WGS) entry which is preliminary data.</text>
</comment>
<organism evidence="7 8">
    <name type="scientific">Stylophora pistillata</name>
    <name type="common">Smooth cauliflower coral</name>
    <dbReference type="NCBI Taxonomy" id="50429"/>
    <lineage>
        <taxon>Eukaryota</taxon>
        <taxon>Metazoa</taxon>
        <taxon>Cnidaria</taxon>
        <taxon>Anthozoa</taxon>
        <taxon>Hexacorallia</taxon>
        <taxon>Scleractinia</taxon>
        <taxon>Astrocoeniina</taxon>
        <taxon>Pocilloporidae</taxon>
        <taxon>Stylophora</taxon>
    </lineage>
</organism>
<dbReference type="GO" id="GO:0031398">
    <property type="term" value="P:positive regulation of protein ubiquitination"/>
    <property type="evidence" value="ECO:0007669"/>
    <property type="project" value="TreeGrafter"/>
</dbReference>
<dbReference type="GO" id="GO:0007034">
    <property type="term" value="P:vacuolar transport"/>
    <property type="evidence" value="ECO:0007669"/>
    <property type="project" value="InterPro"/>
</dbReference>
<reference evidence="8" key="1">
    <citation type="journal article" date="2017" name="bioRxiv">
        <title>Comparative analysis of the genomes of Stylophora pistillata and Acropora digitifera provides evidence for extensive differences between species of corals.</title>
        <authorList>
            <person name="Voolstra C.R."/>
            <person name="Li Y."/>
            <person name="Liew Y.J."/>
            <person name="Baumgarten S."/>
            <person name="Zoccola D."/>
            <person name="Flot J.-F."/>
            <person name="Tambutte S."/>
            <person name="Allemand D."/>
            <person name="Aranda M."/>
        </authorList>
    </citation>
    <scope>NUCLEOTIDE SEQUENCE [LARGE SCALE GENOMIC DNA]</scope>
</reference>
<evidence type="ECO:0000256" key="6">
    <source>
        <dbReference type="SAM" id="Phobius"/>
    </source>
</evidence>
<dbReference type="GO" id="GO:0030001">
    <property type="term" value="P:metal ion transport"/>
    <property type="evidence" value="ECO:0007669"/>
    <property type="project" value="InterPro"/>
</dbReference>
<keyword evidence="3 6" id="KW-1133">Transmembrane helix</keyword>
<evidence type="ECO:0000313" key="7">
    <source>
        <dbReference type="EMBL" id="PFX15569.1"/>
    </source>
</evidence>
<keyword evidence="2 6" id="KW-0812">Transmembrane</keyword>
<proteinExistence type="predicted"/>
<keyword evidence="8" id="KW-1185">Reference proteome</keyword>
<dbReference type="Pfam" id="PF10176">
    <property type="entry name" value="NEDD4_Bsd2"/>
    <property type="match status" value="1"/>
</dbReference>
<name>A0A2B4RFJ5_STYPI</name>
<dbReference type="OrthoDB" id="10003116at2759"/>
<gene>
    <name evidence="7" type="primary">ndfip1</name>
    <name evidence="7" type="ORF">AWC38_SpisGene20203</name>
</gene>
<dbReference type="STRING" id="50429.A0A2B4RFJ5"/>
<dbReference type="CDD" id="cd22212">
    <property type="entry name" value="NDFIP-like"/>
    <property type="match status" value="1"/>
</dbReference>
<dbReference type="GO" id="GO:0050699">
    <property type="term" value="F:WW domain binding"/>
    <property type="evidence" value="ECO:0007669"/>
    <property type="project" value="TreeGrafter"/>
</dbReference>
<dbReference type="EMBL" id="LSMT01000634">
    <property type="protein sequence ID" value="PFX15569.1"/>
    <property type="molecule type" value="Genomic_DNA"/>
</dbReference>
<dbReference type="GO" id="GO:0048471">
    <property type="term" value="C:perinuclear region of cytoplasm"/>
    <property type="evidence" value="ECO:0007669"/>
    <property type="project" value="TreeGrafter"/>
</dbReference>
<feature type="transmembrane region" description="Helical" evidence="6">
    <location>
        <begin position="114"/>
        <end position="135"/>
    </location>
</feature>
<dbReference type="AlphaFoldDB" id="A0A2B4RFJ5"/>
<dbReference type="GO" id="GO:0005783">
    <property type="term" value="C:endoplasmic reticulum"/>
    <property type="evidence" value="ECO:0007669"/>
    <property type="project" value="TreeGrafter"/>
</dbReference>
<evidence type="ECO:0000256" key="2">
    <source>
        <dbReference type="ARBA" id="ARBA00022692"/>
    </source>
</evidence>
<evidence type="ECO:0000256" key="5">
    <source>
        <dbReference type="SAM" id="MobiDB-lite"/>
    </source>
</evidence>
<dbReference type="PANTHER" id="PTHR13396:SF5">
    <property type="entry name" value="NEDD4 FAMILY INTERACTING PROTEIN"/>
    <property type="match status" value="1"/>
</dbReference>
<accession>A0A2B4RFJ5</accession>
<dbReference type="InterPro" id="IPR019325">
    <property type="entry name" value="NEDD4/Bsd2"/>
</dbReference>
<dbReference type="GO" id="GO:0016020">
    <property type="term" value="C:membrane"/>
    <property type="evidence" value="ECO:0007669"/>
    <property type="project" value="UniProtKB-SubCell"/>
</dbReference>
<evidence type="ECO:0000256" key="3">
    <source>
        <dbReference type="ARBA" id="ARBA00022989"/>
    </source>
</evidence>